<evidence type="ECO:0000313" key="1">
    <source>
        <dbReference type="EMBL" id="QOV37254.1"/>
    </source>
</evidence>
<reference evidence="1 2" key="1">
    <citation type="submission" date="2020-10" db="EMBL/GenBank/DDBJ databases">
        <title>Streptomyces ferrugineus complate genome analysis.</title>
        <authorList>
            <person name="Anwar N."/>
        </authorList>
    </citation>
    <scope>NUCLEOTIDE SEQUENCE [LARGE SCALE GENOMIC DNA]</scope>
    <source>
        <strain evidence="1 2">CCTCC AA2014009</strain>
    </source>
</reference>
<accession>A0A7M2SLX6</accession>
<name>A0A7M2SLX6_9ACTN</name>
<gene>
    <name evidence="1" type="ORF">IM697_01975</name>
</gene>
<dbReference type="InterPro" id="IPR007815">
    <property type="entry name" value="Emycin_Estase"/>
</dbReference>
<sequence>MADEVASWLTRTALPLSGLTAGVSTADLQPLKGILDGVRVVGLGEANGHITKSRHGGAAPALGQHLHTRYGDAYYALGLLFGSGSFRARRMWPGPWPRPRVSAVVTNRIGPARPGTVEAQLAIANPGNHLVDLRSAVNAPTPVKKWLNGRHGMRNFGAMVPRWMYRFNLSPVSLAEEYDGLA</sequence>
<keyword evidence="2" id="KW-1185">Reference proteome</keyword>
<dbReference type="GO" id="GO:0046677">
    <property type="term" value="P:response to antibiotic"/>
    <property type="evidence" value="ECO:0007669"/>
    <property type="project" value="InterPro"/>
</dbReference>
<evidence type="ECO:0000313" key="2">
    <source>
        <dbReference type="Proteomes" id="UP000594205"/>
    </source>
</evidence>
<dbReference type="SUPFAM" id="SSF159501">
    <property type="entry name" value="EreA/ChaN-like"/>
    <property type="match status" value="2"/>
</dbReference>
<dbReference type="Pfam" id="PF05139">
    <property type="entry name" value="Erythro_esteras"/>
    <property type="match status" value="1"/>
</dbReference>
<protein>
    <submittedName>
        <fullName evidence="1">Erythromycin esterase family protein</fullName>
    </submittedName>
</protein>
<organism evidence="1 2">
    <name type="scientific">Streptomyces ferrugineus</name>
    <dbReference type="NCBI Taxonomy" id="1413221"/>
    <lineage>
        <taxon>Bacteria</taxon>
        <taxon>Bacillati</taxon>
        <taxon>Actinomycetota</taxon>
        <taxon>Actinomycetes</taxon>
        <taxon>Kitasatosporales</taxon>
        <taxon>Streptomycetaceae</taxon>
        <taxon>Streptomyces</taxon>
    </lineage>
</organism>
<dbReference type="Gene3D" id="3.40.1660.10">
    <property type="entry name" value="EreA-like (biosynthetic domain)"/>
    <property type="match status" value="1"/>
</dbReference>
<dbReference type="AlphaFoldDB" id="A0A7M2SLX6"/>
<proteinExistence type="predicted"/>
<dbReference type="EMBL" id="CP063373">
    <property type="protein sequence ID" value="QOV37254.1"/>
    <property type="molecule type" value="Genomic_DNA"/>
</dbReference>
<dbReference type="Proteomes" id="UP000594205">
    <property type="component" value="Chromosome"/>
</dbReference>
<dbReference type="KEGG" id="sfeu:IM697_01975"/>
<dbReference type="RefSeq" id="WP_194044110.1">
    <property type="nucleotide sequence ID" value="NZ_CP063373.1"/>
</dbReference>